<keyword evidence="1" id="KW-0472">Membrane</keyword>
<gene>
    <name evidence="2" type="ORF">DJ568_04190</name>
</gene>
<organism evidence="2 3">
    <name type="scientific">Mucilaginibacter hurinus</name>
    <dbReference type="NCBI Taxonomy" id="2201324"/>
    <lineage>
        <taxon>Bacteria</taxon>
        <taxon>Pseudomonadati</taxon>
        <taxon>Bacteroidota</taxon>
        <taxon>Sphingobacteriia</taxon>
        <taxon>Sphingobacteriales</taxon>
        <taxon>Sphingobacteriaceae</taxon>
        <taxon>Mucilaginibacter</taxon>
    </lineage>
</organism>
<proteinExistence type="predicted"/>
<name>A0A367GR65_9SPHI</name>
<keyword evidence="3" id="KW-1185">Reference proteome</keyword>
<sequence>MTLSVKIADHWKDLIILLVLVYAAYFLFVRKKYKYYKLKKNGLKLPAKVLSINETNIFIDYESYMIPVMEIVFELEYPPNLIRKETIRHEFSRYENVPKIGDIIIIIVDKTNPNNFDLFKE</sequence>
<dbReference type="RefSeq" id="WP_114003996.1">
    <property type="nucleotide sequence ID" value="NZ_QGDC01000002.1"/>
</dbReference>
<dbReference type="Proteomes" id="UP000253209">
    <property type="component" value="Unassembled WGS sequence"/>
</dbReference>
<evidence type="ECO:0008006" key="4">
    <source>
        <dbReference type="Google" id="ProtNLM"/>
    </source>
</evidence>
<reference evidence="2 3" key="1">
    <citation type="submission" date="2018-05" db="EMBL/GenBank/DDBJ databases">
        <title>Mucilaginibacter hurinus sp. nov., isolated from briquette warehouse soil.</title>
        <authorList>
            <person name="Choi L."/>
        </authorList>
    </citation>
    <scope>NUCLEOTIDE SEQUENCE [LARGE SCALE GENOMIC DNA]</scope>
    <source>
        <strain evidence="2 3">ZR32</strain>
    </source>
</reference>
<dbReference type="EMBL" id="QGDC01000002">
    <property type="protein sequence ID" value="RCH55959.1"/>
    <property type="molecule type" value="Genomic_DNA"/>
</dbReference>
<evidence type="ECO:0000313" key="3">
    <source>
        <dbReference type="Proteomes" id="UP000253209"/>
    </source>
</evidence>
<evidence type="ECO:0000256" key="1">
    <source>
        <dbReference type="SAM" id="Phobius"/>
    </source>
</evidence>
<keyword evidence="1" id="KW-1133">Transmembrane helix</keyword>
<dbReference type="AlphaFoldDB" id="A0A367GR65"/>
<protein>
    <recommendedName>
        <fullName evidence="4">DUF3592 domain-containing protein</fullName>
    </recommendedName>
</protein>
<keyword evidence="1" id="KW-0812">Transmembrane</keyword>
<feature type="transmembrane region" description="Helical" evidence="1">
    <location>
        <begin position="14"/>
        <end position="30"/>
    </location>
</feature>
<evidence type="ECO:0000313" key="2">
    <source>
        <dbReference type="EMBL" id="RCH55959.1"/>
    </source>
</evidence>
<accession>A0A367GR65</accession>
<comment type="caution">
    <text evidence="2">The sequence shown here is derived from an EMBL/GenBank/DDBJ whole genome shotgun (WGS) entry which is preliminary data.</text>
</comment>